<name>A0A1Q9E2B8_SYMMI</name>
<feature type="binding site" evidence="5">
    <location>
        <position position="88"/>
    </location>
    <ligand>
        <name>Mg(2+)</name>
        <dbReference type="ChEBI" id="CHEBI:18420"/>
        <label>1</label>
    </ligand>
</feature>
<dbReference type="InterPro" id="IPR011032">
    <property type="entry name" value="GroES-like_sf"/>
</dbReference>
<reference evidence="8 9" key="1">
    <citation type="submission" date="2016-02" db="EMBL/GenBank/DDBJ databases">
        <title>Genome analysis of coral dinoflagellate symbionts highlights evolutionary adaptations to a symbiotic lifestyle.</title>
        <authorList>
            <person name="Aranda M."/>
            <person name="Li Y."/>
            <person name="Liew Y.J."/>
            <person name="Baumgarten S."/>
            <person name="Simakov O."/>
            <person name="Wilson M."/>
            <person name="Piel J."/>
            <person name="Ashoor H."/>
            <person name="Bougouffa S."/>
            <person name="Bajic V.B."/>
            <person name="Ryu T."/>
            <person name="Ravasi T."/>
            <person name="Bayer T."/>
            <person name="Micklem G."/>
            <person name="Kim H."/>
            <person name="Bhak J."/>
            <person name="Lajeunesse T.C."/>
            <person name="Voolstra C.R."/>
        </authorList>
    </citation>
    <scope>NUCLEOTIDE SEQUENCE [LARGE SCALE GENOMIC DNA]</scope>
    <source>
        <strain evidence="8 9">CCMP2467</strain>
    </source>
</reference>
<dbReference type="SMART" id="SM00317">
    <property type="entry name" value="SET"/>
    <property type="match status" value="1"/>
</dbReference>
<dbReference type="Gene3D" id="3.90.180.10">
    <property type="entry name" value="Medium-chain alcohol dehydrogenases, catalytic domain"/>
    <property type="match status" value="2"/>
</dbReference>
<keyword evidence="3" id="KW-0862">Zinc</keyword>
<dbReference type="GO" id="GO:0051903">
    <property type="term" value="F:S-(hydroxymethyl)glutathione dehydrogenase [NAD(P)+] activity"/>
    <property type="evidence" value="ECO:0007669"/>
    <property type="project" value="TreeGrafter"/>
</dbReference>
<dbReference type="InterPro" id="IPR005502">
    <property type="entry name" value="Ribosyl_crysJ1"/>
</dbReference>
<sequence length="1509" mass="164285">METDASSVPQFAADHAAKLARRALLASAGPVTQLLIGDAIGDAFGFGVEMQDAYWLRQKVTRLTSWPENPAKPEEHRFNSIRGMYSDDCEMTVGLMKAFLEHGMNVTEEAMLTAWRVEWELAKRRPLPAVPGAERSGHGSVKHFFRGRTTLEELRESQASRVDPGNAPPMRALPLAFVDPERCQQLCLANADSTHPHPKARAASYVIAQAARWLIVERGKKSRVVEVALERLQSSDLNHAETASLLQRIGELPDYHSFGQRLRRMPEDVHALLCGQQPHPDLEHVPGGQDGTSAVHGLGSDAMRTAGVVLYILRFHRGPRDALLTSLYIGGDVDSIAALCLGIVGGSDGLRLGQRSGLPWFLLEELEGVEYLVSVSLRFEAWLKQHLGLVLRARGAKSSASSVSMKRPGPCHTLRLPDFCALAALLLTFFSPSLQLRLWVPFMTSAPAVVACFGRSHGAMAALFRRSAALALPAVRGVATAGKPIVCKEGIREDITEQRATLWEKIEGFFGSMHKYVHVSVKRGNDYGLQSHFCVDEELWNDDTVVSCDCCMDHLIGDPLSQSALVYKSSQEEAPAFERYADGSTRQVGMVKVWSLGASQTYTMPAMQTYAAEPALTMPAEAMSSEMAAYSGYAVQTMPALQVYTMPAAQTYTMPAAQTYTMPATQTYTLPAAPQVMSGLDHTKGKWFAPGEALPSGFVVTAHPEGHTAPQATHDMTDMARESFVMTGSAVSSALPKAAAPTKKSKKGKKKKSSGRIPAVLCDRGRLVCHCEDPVRGWAEFEPACRRGHPCQPPEEVVEGVSVGYDSQAQDSSVNASMLEMDTVEGEAQPLTSCSIGRIPLGSAFCEDFTVDQCEKVYSRTKQGIHHLCAVDQKTFRHCGATLISQDEARKRTEEARSWAIQNFYSPELDWKVLTVNFTTRVIEDPLPPADIFEAKVRERMDAQGTLEKLMVHSNALCHTDIYTLSGQDPEGLFPSILGHEAGTEVESVGEGVVGLKPGDKVIPCYTPQCGEPDCIFCFPPRGKRTNLCPKIRGTQGGGVMPDGTSRFTDESGKEIKLEAWLELAVTPSEEECGEDRDLLSCPDDLKRLRQRCEAVRGELGAALPPQRGEHLRVEASGLGPGAGLGLFAAEALEAGAVVAQYSGDLHDLRTSRALEDQAYVMRLGPTGPSKDEIASGCIYVDAGPHKELWARYINDCRNPQRYNLELVCRPQRHFAELYASRPIAQGEELFFDYGEKYWDDRISLGGLPPAVLEELRGGIKADSFDEGQKDRHFMGCSTFSEYTVVADISCAKVSETAPLDVCSLLGCGVSTGLGAVWNTLDVEGGSSVAVFGLGAVGLAVIQGSHMRGASRIFAIDTNPKKFEIAKDLGATDCVNPKDYDKPIQQVLVGMTKWGIDYTFDCTGNTEVMRAALESAHRGWGESCIIGVAAAGKEISTRPFQLVTGRKWTGTAFGGFKGRSEVPPLIDAYEAGKLKLDHYITHRFEGVEGNLKAIDALHSGECLRAVVTY</sequence>
<dbReference type="Gene3D" id="1.10.4080.10">
    <property type="entry name" value="ADP-ribosylation/Crystallin J1"/>
    <property type="match status" value="1"/>
</dbReference>
<evidence type="ECO:0000313" key="8">
    <source>
        <dbReference type="EMBL" id="OLQ01568.1"/>
    </source>
</evidence>
<dbReference type="PANTHER" id="PTHR43880">
    <property type="entry name" value="ALCOHOL DEHYDROGENASE"/>
    <property type="match status" value="1"/>
</dbReference>
<dbReference type="FunFam" id="3.40.50.720:FF:000003">
    <property type="entry name" value="S-(hydroxymethyl)glutathione dehydrogenase"/>
    <property type="match status" value="1"/>
</dbReference>
<dbReference type="Pfam" id="PF00856">
    <property type="entry name" value="SET"/>
    <property type="match status" value="1"/>
</dbReference>
<feature type="binding site" evidence="5">
    <location>
        <position position="334"/>
    </location>
    <ligand>
        <name>Mg(2+)</name>
        <dbReference type="ChEBI" id="CHEBI:18420"/>
        <label>1</label>
    </ligand>
</feature>
<dbReference type="SUPFAM" id="SSF50129">
    <property type="entry name" value="GroES-like"/>
    <property type="match status" value="1"/>
</dbReference>
<dbReference type="Pfam" id="PF08240">
    <property type="entry name" value="ADH_N"/>
    <property type="match status" value="1"/>
</dbReference>
<dbReference type="PANTHER" id="PTHR43880:SF12">
    <property type="entry name" value="ALCOHOL DEHYDROGENASE CLASS-3"/>
    <property type="match status" value="1"/>
</dbReference>
<gene>
    <name evidence="8" type="primary">frmA</name>
    <name evidence="8" type="ORF">AK812_SmicGene15674</name>
</gene>
<evidence type="ECO:0000256" key="5">
    <source>
        <dbReference type="PIRSR" id="PIRSR605502-1"/>
    </source>
</evidence>
<evidence type="ECO:0000256" key="4">
    <source>
        <dbReference type="ARBA" id="ARBA00023027"/>
    </source>
</evidence>
<evidence type="ECO:0000259" key="7">
    <source>
        <dbReference type="PROSITE" id="PS50280"/>
    </source>
</evidence>
<evidence type="ECO:0000256" key="2">
    <source>
        <dbReference type="ARBA" id="ARBA00022723"/>
    </source>
</evidence>
<dbReference type="SUPFAM" id="SSF101478">
    <property type="entry name" value="ADP-ribosylglycohydrolase"/>
    <property type="match status" value="1"/>
</dbReference>
<organism evidence="8 9">
    <name type="scientific">Symbiodinium microadriaticum</name>
    <name type="common">Dinoflagellate</name>
    <name type="synonym">Zooxanthella microadriatica</name>
    <dbReference type="NCBI Taxonomy" id="2951"/>
    <lineage>
        <taxon>Eukaryota</taxon>
        <taxon>Sar</taxon>
        <taxon>Alveolata</taxon>
        <taxon>Dinophyceae</taxon>
        <taxon>Suessiales</taxon>
        <taxon>Symbiodiniaceae</taxon>
        <taxon>Symbiodinium</taxon>
    </lineage>
</organism>
<feature type="binding site" evidence="5">
    <location>
        <position position="332"/>
    </location>
    <ligand>
        <name>Mg(2+)</name>
        <dbReference type="ChEBI" id="CHEBI:18420"/>
        <label>1</label>
    </ligand>
</feature>
<dbReference type="EMBL" id="LSRX01000288">
    <property type="protein sequence ID" value="OLQ01568.1"/>
    <property type="molecule type" value="Genomic_DNA"/>
</dbReference>
<dbReference type="InterPro" id="IPR013154">
    <property type="entry name" value="ADH-like_N"/>
</dbReference>
<dbReference type="Gene3D" id="3.40.50.720">
    <property type="entry name" value="NAD(P)-binding Rossmann-like Domain"/>
    <property type="match status" value="1"/>
</dbReference>
<dbReference type="Pfam" id="PF00107">
    <property type="entry name" value="ADH_zinc_N"/>
    <property type="match status" value="1"/>
</dbReference>
<dbReference type="GO" id="GO:0046294">
    <property type="term" value="P:formaldehyde catabolic process"/>
    <property type="evidence" value="ECO:0007669"/>
    <property type="project" value="TreeGrafter"/>
</dbReference>
<dbReference type="GO" id="GO:0008270">
    <property type="term" value="F:zinc ion binding"/>
    <property type="evidence" value="ECO:0007669"/>
    <property type="project" value="TreeGrafter"/>
</dbReference>
<feature type="compositionally biased region" description="Basic residues" evidence="6">
    <location>
        <begin position="743"/>
        <end position="754"/>
    </location>
</feature>
<dbReference type="SUPFAM" id="SSF82199">
    <property type="entry name" value="SET domain"/>
    <property type="match status" value="1"/>
</dbReference>
<evidence type="ECO:0000256" key="1">
    <source>
        <dbReference type="ARBA" id="ARBA00001947"/>
    </source>
</evidence>
<evidence type="ECO:0000256" key="3">
    <source>
        <dbReference type="ARBA" id="ARBA00022833"/>
    </source>
</evidence>
<evidence type="ECO:0000256" key="6">
    <source>
        <dbReference type="SAM" id="MobiDB-lite"/>
    </source>
</evidence>
<dbReference type="InterPro" id="IPR001214">
    <property type="entry name" value="SET_dom"/>
</dbReference>
<keyword evidence="5" id="KW-0460">Magnesium</keyword>
<dbReference type="OrthoDB" id="417550at2759"/>
<evidence type="ECO:0000313" key="9">
    <source>
        <dbReference type="Proteomes" id="UP000186817"/>
    </source>
</evidence>
<dbReference type="InterPro" id="IPR046341">
    <property type="entry name" value="SET_dom_sf"/>
</dbReference>
<dbReference type="InterPro" id="IPR036705">
    <property type="entry name" value="Ribosyl_crysJ1_sf"/>
</dbReference>
<feature type="domain" description="SET" evidence="7">
    <location>
        <begin position="1110"/>
        <end position="1235"/>
    </location>
</feature>
<comment type="cofactor">
    <cofactor evidence="5">
        <name>Mg(2+)</name>
        <dbReference type="ChEBI" id="CHEBI:18420"/>
    </cofactor>
    <text evidence="5">Binds 2 magnesium ions per subunit.</text>
</comment>
<dbReference type="PROSITE" id="PS50280">
    <property type="entry name" value="SET"/>
    <property type="match status" value="1"/>
</dbReference>
<dbReference type="InterPro" id="IPR044427">
    <property type="entry name" value="LegAS4-like_SET"/>
</dbReference>
<dbReference type="InterPro" id="IPR013149">
    <property type="entry name" value="ADH-like_C"/>
</dbReference>
<dbReference type="InterPro" id="IPR036291">
    <property type="entry name" value="NAD(P)-bd_dom_sf"/>
</dbReference>
<feature type="region of interest" description="Disordered" evidence="6">
    <location>
        <begin position="735"/>
        <end position="755"/>
    </location>
</feature>
<comment type="cofactor">
    <cofactor evidence="1">
        <name>Zn(2+)</name>
        <dbReference type="ChEBI" id="CHEBI:29105"/>
    </cofactor>
</comment>
<dbReference type="GO" id="GO:0005829">
    <property type="term" value="C:cytosol"/>
    <property type="evidence" value="ECO:0007669"/>
    <property type="project" value="TreeGrafter"/>
</dbReference>
<dbReference type="Gene3D" id="2.170.270.10">
    <property type="entry name" value="SET domain"/>
    <property type="match status" value="1"/>
</dbReference>
<accession>A0A1Q9E2B8</accession>
<feature type="binding site" evidence="5">
    <location>
        <position position="335"/>
    </location>
    <ligand>
        <name>Mg(2+)</name>
        <dbReference type="ChEBI" id="CHEBI:18420"/>
        <label>1</label>
    </ligand>
</feature>
<comment type="caution">
    <text evidence="8">The sequence shown here is derived from an EMBL/GenBank/DDBJ whole genome shotgun (WGS) entry which is preliminary data.</text>
</comment>
<dbReference type="Proteomes" id="UP000186817">
    <property type="component" value="Unassembled WGS sequence"/>
</dbReference>
<feature type="binding site" evidence="5">
    <location>
        <position position="87"/>
    </location>
    <ligand>
        <name>Mg(2+)</name>
        <dbReference type="ChEBI" id="CHEBI:18420"/>
        <label>1</label>
    </ligand>
</feature>
<dbReference type="SUPFAM" id="SSF51735">
    <property type="entry name" value="NAD(P)-binding Rossmann-fold domains"/>
    <property type="match status" value="1"/>
</dbReference>
<dbReference type="CDD" id="cd10522">
    <property type="entry name" value="SET_LegAS4-like"/>
    <property type="match status" value="1"/>
</dbReference>
<proteinExistence type="predicted"/>
<feature type="binding site" evidence="5">
    <location>
        <position position="86"/>
    </location>
    <ligand>
        <name>Mg(2+)</name>
        <dbReference type="ChEBI" id="CHEBI:18420"/>
        <label>1</label>
    </ligand>
</feature>
<keyword evidence="2 5" id="KW-0479">Metal-binding</keyword>
<keyword evidence="4" id="KW-0520">NAD</keyword>
<dbReference type="Pfam" id="PF03747">
    <property type="entry name" value="ADP_ribosyl_GH"/>
    <property type="match status" value="1"/>
</dbReference>
<keyword evidence="9" id="KW-1185">Reference proteome</keyword>
<protein>
    <submittedName>
        <fullName evidence="8">S-(Hydroxymethyl)glutathione dehydrogenase</fullName>
    </submittedName>
</protein>